<dbReference type="Gene3D" id="3.40.50.300">
    <property type="entry name" value="P-loop containing nucleotide triphosphate hydrolases"/>
    <property type="match status" value="1"/>
</dbReference>
<feature type="region of interest" description="Disordered" evidence="5">
    <location>
        <begin position="230"/>
        <end position="271"/>
    </location>
</feature>
<keyword evidence="4" id="KW-0479">Metal-binding</keyword>
<evidence type="ECO:0000256" key="5">
    <source>
        <dbReference type="SAM" id="MobiDB-lite"/>
    </source>
</evidence>
<evidence type="ECO:0000256" key="1">
    <source>
        <dbReference type="ARBA" id="ARBA00022741"/>
    </source>
</evidence>
<sequence>MSSCFPFVRRKQKDNKEVYLVIIGLDNAGKTTTTRSIKGISSDLVAPTIGFDRIEFAVDKFNINLYDLGGGRTIRDIWQTYFAEVHGLIFVVDSSASERLEECQTVLANVLAHPSVSGKPILLLANKRDVEDALPESEIVEALQLDELVTRYQCPCRLERCCALLQPRKKLDKAIKLGLRWLLTYIESALPALESRIAEDTARRAAEQAVERDARRERVRIAREKRERLEKAKRESLEKSAVHSNGDSSSEVRPQADVDNGDICGRRGDVRYNSHLSPRRLTLIDLENREQNGVEEGALGKKELVSVKTSPPNPTAHNIRPSERMKNDKTHQKSLADSRELRRQIDLACSIDFNADDEVTPKHSAESMRLEELDGSDGKSSSSKQNSETEGGSSPINGINLDTTYSKKNGNEPDDAVVHTGRQSICSTAEKNPVGKRSPSSRCISAETDSSLCSTATRMSGVPPRIVDPLYNRGKENLQNDQNEKEPVCHQNTATTEVRSDHSKHSGSAHVTSSGPSALRRVFIPNVNKLHPAADPSKNSSVAKQNDSFEHDGM</sequence>
<dbReference type="GO" id="GO:0005525">
    <property type="term" value="F:GTP binding"/>
    <property type="evidence" value="ECO:0007669"/>
    <property type="project" value="UniProtKB-KW"/>
</dbReference>
<dbReference type="GO" id="GO:0003924">
    <property type="term" value="F:GTPase activity"/>
    <property type="evidence" value="ECO:0007669"/>
    <property type="project" value="InterPro"/>
</dbReference>
<dbReference type="PANTHER" id="PTHR46090">
    <property type="entry name" value="ADP-RIBOSYLATION FACTOR-LIKE PROTEIN 13B"/>
    <property type="match status" value="1"/>
</dbReference>
<feature type="compositionally biased region" description="Polar residues" evidence="5">
    <location>
        <begin position="537"/>
        <end position="546"/>
    </location>
</feature>
<dbReference type="AlphaFoldDB" id="A0AAV2THW7"/>
<feature type="compositionally biased region" description="Basic and acidic residues" evidence="5">
    <location>
        <begin position="230"/>
        <end position="241"/>
    </location>
</feature>
<reference evidence="6" key="1">
    <citation type="submission" date="2024-06" db="EMBL/GenBank/DDBJ databases">
        <authorList>
            <person name="Liu X."/>
            <person name="Lenzi L."/>
            <person name="Haldenby T S."/>
            <person name="Uol C."/>
        </authorList>
    </citation>
    <scope>NUCLEOTIDE SEQUENCE</scope>
</reference>
<name>A0AAV2THW7_CALDB</name>
<feature type="binding site" evidence="4">
    <location>
        <position position="31"/>
    </location>
    <ligand>
        <name>Mg(2+)</name>
        <dbReference type="ChEBI" id="CHEBI:18420"/>
    </ligand>
</feature>
<organism evidence="6 7">
    <name type="scientific">Calicophoron daubneyi</name>
    <name type="common">Rumen fluke</name>
    <name type="synonym">Paramphistomum daubneyi</name>
    <dbReference type="NCBI Taxonomy" id="300641"/>
    <lineage>
        <taxon>Eukaryota</taxon>
        <taxon>Metazoa</taxon>
        <taxon>Spiralia</taxon>
        <taxon>Lophotrochozoa</taxon>
        <taxon>Platyhelminthes</taxon>
        <taxon>Trematoda</taxon>
        <taxon>Digenea</taxon>
        <taxon>Plagiorchiida</taxon>
        <taxon>Pronocephalata</taxon>
        <taxon>Paramphistomoidea</taxon>
        <taxon>Paramphistomidae</taxon>
        <taxon>Calicophoron</taxon>
    </lineage>
</organism>
<dbReference type="InterPro" id="IPR005225">
    <property type="entry name" value="Small_GTP-bd"/>
</dbReference>
<dbReference type="EMBL" id="CAXLJL010000345">
    <property type="protein sequence ID" value="CAL5136745.1"/>
    <property type="molecule type" value="Genomic_DNA"/>
</dbReference>
<proteinExistence type="predicted"/>
<feature type="binding site" evidence="3">
    <location>
        <position position="70"/>
    </location>
    <ligand>
        <name>GTP</name>
        <dbReference type="ChEBI" id="CHEBI:37565"/>
    </ligand>
</feature>
<feature type="region of interest" description="Disordered" evidence="5">
    <location>
        <begin position="359"/>
        <end position="450"/>
    </location>
</feature>
<feature type="compositionally biased region" description="Polar residues" evidence="5">
    <location>
        <begin position="385"/>
        <end position="408"/>
    </location>
</feature>
<dbReference type="GO" id="GO:0046872">
    <property type="term" value="F:metal ion binding"/>
    <property type="evidence" value="ECO:0007669"/>
    <property type="project" value="UniProtKB-KW"/>
</dbReference>
<evidence type="ECO:0000256" key="2">
    <source>
        <dbReference type="ARBA" id="ARBA00023134"/>
    </source>
</evidence>
<dbReference type="NCBIfam" id="TIGR00231">
    <property type="entry name" value="small_GTP"/>
    <property type="match status" value="1"/>
</dbReference>
<dbReference type="SMART" id="SM00178">
    <property type="entry name" value="SAR"/>
    <property type="match status" value="1"/>
</dbReference>
<evidence type="ECO:0000256" key="3">
    <source>
        <dbReference type="PIRSR" id="PIRSR606689-1"/>
    </source>
</evidence>
<evidence type="ECO:0008006" key="8">
    <source>
        <dbReference type="Google" id="ProtNLM"/>
    </source>
</evidence>
<dbReference type="PRINTS" id="PR00328">
    <property type="entry name" value="SAR1GTPBP"/>
</dbReference>
<dbReference type="Proteomes" id="UP001497525">
    <property type="component" value="Unassembled WGS sequence"/>
</dbReference>
<feature type="region of interest" description="Disordered" evidence="5">
    <location>
        <begin position="495"/>
        <end position="554"/>
    </location>
</feature>
<gene>
    <name evidence="6" type="ORF">CDAUBV1_LOCUS10861</name>
</gene>
<dbReference type="GO" id="GO:0005929">
    <property type="term" value="C:cilium"/>
    <property type="evidence" value="ECO:0007669"/>
    <property type="project" value="UniProtKB-ARBA"/>
</dbReference>
<keyword evidence="1 3" id="KW-0547">Nucleotide-binding</keyword>
<dbReference type="SMART" id="SM00177">
    <property type="entry name" value="ARF"/>
    <property type="match status" value="1"/>
</dbReference>
<feature type="compositionally biased region" description="Polar residues" evidence="5">
    <location>
        <begin position="242"/>
        <end position="252"/>
    </location>
</feature>
<feature type="compositionally biased region" description="Polar residues" evidence="5">
    <location>
        <begin position="421"/>
        <end position="430"/>
    </location>
</feature>
<dbReference type="InterPro" id="IPR006689">
    <property type="entry name" value="Small_GTPase_ARF/SAR"/>
</dbReference>
<feature type="compositionally biased region" description="Polar residues" evidence="5">
    <location>
        <begin position="438"/>
        <end position="450"/>
    </location>
</feature>
<keyword evidence="2 3" id="KW-0342">GTP-binding</keyword>
<dbReference type="Pfam" id="PF00025">
    <property type="entry name" value="Arf"/>
    <property type="match status" value="1"/>
</dbReference>
<feature type="compositionally biased region" description="Basic and acidic residues" evidence="5">
    <location>
        <begin position="359"/>
        <end position="372"/>
    </location>
</feature>
<feature type="compositionally biased region" description="Basic and acidic residues" evidence="5">
    <location>
        <begin position="320"/>
        <end position="339"/>
    </location>
</feature>
<dbReference type="InterPro" id="IPR027417">
    <property type="entry name" value="P-loop_NTPase"/>
</dbReference>
<dbReference type="PANTHER" id="PTHR46090:SF2">
    <property type="entry name" value="ADP-RIBOSYLATION FACTOR-LIKE PROTEIN 13B"/>
    <property type="match status" value="1"/>
</dbReference>
<keyword evidence="4" id="KW-0460">Magnesium</keyword>
<evidence type="ECO:0000313" key="6">
    <source>
        <dbReference type="EMBL" id="CAL5136745.1"/>
    </source>
</evidence>
<dbReference type="InterPro" id="IPR051995">
    <property type="entry name" value="Ciliary_GTPase"/>
</dbReference>
<feature type="binding site" evidence="4">
    <location>
        <position position="48"/>
    </location>
    <ligand>
        <name>Mg(2+)</name>
        <dbReference type="ChEBI" id="CHEBI:18420"/>
    </ligand>
</feature>
<accession>A0AAV2THW7</accession>
<evidence type="ECO:0000313" key="7">
    <source>
        <dbReference type="Proteomes" id="UP001497525"/>
    </source>
</evidence>
<evidence type="ECO:0000256" key="4">
    <source>
        <dbReference type="PIRSR" id="PIRSR606689-2"/>
    </source>
</evidence>
<comment type="caution">
    <text evidence="6">The sequence shown here is derived from an EMBL/GenBank/DDBJ whole genome shotgun (WGS) entry which is preliminary data.</text>
</comment>
<feature type="binding site" evidence="3">
    <location>
        <begin position="126"/>
        <end position="129"/>
    </location>
    <ligand>
        <name>GTP</name>
        <dbReference type="ChEBI" id="CHEBI:37565"/>
    </ligand>
</feature>
<dbReference type="FunFam" id="3.40.50.300:FF:000415">
    <property type="entry name" value="ADP-ribosylation factor-like GTPase 13B"/>
    <property type="match status" value="1"/>
</dbReference>
<protein>
    <recommendedName>
        <fullName evidence="8">ADP-ribosylation factor-like protein 13B</fullName>
    </recommendedName>
</protein>
<feature type="compositionally biased region" description="Basic and acidic residues" evidence="5">
    <location>
        <begin position="294"/>
        <end position="305"/>
    </location>
</feature>
<dbReference type="PROSITE" id="PS51417">
    <property type="entry name" value="ARF"/>
    <property type="match status" value="1"/>
</dbReference>
<feature type="binding site" evidence="3">
    <location>
        <begin position="24"/>
        <end position="31"/>
    </location>
    <ligand>
        <name>GTP</name>
        <dbReference type="ChEBI" id="CHEBI:37565"/>
    </ligand>
</feature>
<dbReference type="SUPFAM" id="SSF52540">
    <property type="entry name" value="P-loop containing nucleoside triphosphate hydrolases"/>
    <property type="match status" value="1"/>
</dbReference>
<feature type="region of interest" description="Disordered" evidence="5">
    <location>
        <begin position="294"/>
        <end position="339"/>
    </location>
</feature>